<reference evidence="11" key="1">
    <citation type="submission" date="2023-10" db="EMBL/GenBank/DDBJ databases">
        <title>Chromosome-level genome of the transformable northern wattle, Acacia crassicarpa.</title>
        <authorList>
            <person name="Massaro I."/>
            <person name="Sinha N.R."/>
            <person name="Poethig S."/>
            <person name="Leichty A.R."/>
        </authorList>
    </citation>
    <scope>NUCLEOTIDE SEQUENCE</scope>
    <source>
        <strain evidence="11">Acra3RX</strain>
        <tissue evidence="11">Leaf</tissue>
    </source>
</reference>
<keyword evidence="4 7" id="KW-0195">Cyclin</keyword>
<evidence type="ECO:0000259" key="9">
    <source>
        <dbReference type="SMART" id="SM00385"/>
    </source>
</evidence>
<dbReference type="SMART" id="SM00385">
    <property type="entry name" value="CYCLIN"/>
    <property type="match status" value="2"/>
</dbReference>
<protein>
    <recommendedName>
        <fullName evidence="6">B-like cyclin</fullName>
    </recommendedName>
</protein>
<dbReference type="InterPro" id="IPR039361">
    <property type="entry name" value="Cyclin"/>
</dbReference>
<comment type="similarity">
    <text evidence="1">Belongs to the cyclin family. Cyclin AB subfamily.</text>
</comment>
<evidence type="ECO:0000256" key="2">
    <source>
        <dbReference type="ARBA" id="ARBA00011177"/>
    </source>
</evidence>
<feature type="domain" description="Cyclin-like" evidence="9">
    <location>
        <begin position="543"/>
        <end position="625"/>
    </location>
</feature>
<keyword evidence="12" id="KW-1185">Reference proteome</keyword>
<dbReference type="PANTHER" id="PTHR10177">
    <property type="entry name" value="CYCLINS"/>
    <property type="match status" value="1"/>
</dbReference>
<dbReference type="SMART" id="SM01332">
    <property type="entry name" value="Cyclin_C"/>
    <property type="match status" value="1"/>
</dbReference>
<dbReference type="Pfam" id="PF02984">
    <property type="entry name" value="Cyclin_C"/>
    <property type="match status" value="1"/>
</dbReference>
<evidence type="ECO:0000313" key="11">
    <source>
        <dbReference type="EMBL" id="KAK4285657.1"/>
    </source>
</evidence>
<comment type="subunit">
    <text evidence="2">Interacts with the CDC2 protein kinase to form a serine/threonine kinase holoenzyme complex also known as maturation promoting factor (MPF). The cyclin subunit imparts substrate specificity to the complex.</text>
</comment>
<evidence type="ECO:0000259" key="10">
    <source>
        <dbReference type="SMART" id="SM01332"/>
    </source>
</evidence>
<comment type="caution">
    <text evidence="11">The sequence shown here is derived from an EMBL/GenBank/DDBJ whole genome shotgun (WGS) entry which is preliminary data.</text>
</comment>
<dbReference type="FunFam" id="1.10.472.10:FF:000091">
    <property type="entry name" value="putative cyclin-B3-1 isoform X3"/>
    <property type="match status" value="1"/>
</dbReference>
<dbReference type="CDD" id="cd20511">
    <property type="entry name" value="CYCLIN_AtCycB-like_rpt2"/>
    <property type="match status" value="1"/>
</dbReference>
<feature type="region of interest" description="Disordered" evidence="8">
    <location>
        <begin position="286"/>
        <end position="363"/>
    </location>
</feature>
<dbReference type="SUPFAM" id="SSF47954">
    <property type="entry name" value="Cyclin-like"/>
    <property type="match status" value="2"/>
</dbReference>
<dbReference type="GO" id="GO:0051301">
    <property type="term" value="P:cell division"/>
    <property type="evidence" value="ECO:0007669"/>
    <property type="project" value="UniProtKB-KW"/>
</dbReference>
<evidence type="ECO:0000256" key="7">
    <source>
        <dbReference type="RuleBase" id="RU000383"/>
    </source>
</evidence>
<feature type="domain" description="Cyclin C-terminal" evidence="10">
    <location>
        <begin position="539"/>
        <end position="656"/>
    </location>
</feature>
<dbReference type="FunFam" id="1.10.472.10:FF:000057">
    <property type="entry name" value="Cyclin N-terminal domain containing 2"/>
    <property type="match status" value="1"/>
</dbReference>
<evidence type="ECO:0000256" key="5">
    <source>
        <dbReference type="ARBA" id="ARBA00023306"/>
    </source>
</evidence>
<dbReference type="Pfam" id="PF00134">
    <property type="entry name" value="Cyclin_N"/>
    <property type="match status" value="1"/>
</dbReference>
<keyword evidence="5" id="KW-0131">Cell cycle</keyword>
<proteinExistence type="inferred from homology"/>
<dbReference type="Proteomes" id="UP001293593">
    <property type="component" value="Unassembled WGS sequence"/>
</dbReference>
<feature type="domain" description="Cyclin-like" evidence="9">
    <location>
        <begin position="446"/>
        <end position="530"/>
    </location>
</feature>
<dbReference type="AlphaFoldDB" id="A0AAE1NA92"/>
<keyword evidence="3" id="KW-0132">Cell division</keyword>
<evidence type="ECO:0000256" key="3">
    <source>
        <dbReference type="ARBA" id="ARBA00022618"/>
    </source>
</evidence>
<dbReference type="EMBL" id="JAWXYG010000001">
    <property type="protein sequence ID" value="KAK4285657.1"/>
    <property type="molecule type" value="Genomic_DNA"/>
</dbReference>
<sequence>MAAAKGKSKVALTRVFEDGQARKNVGGRNFKVLLDNEHLKMGDGELKKTATEASAHARRSALVANKGVILNTASNSKGGFKSMNKSSGIYGSSANIKSRRALADVSNIQGNSARIIKQDASKMKVLASTGTKLGEASSRRSFTGRLNRNVNRVEGQLDASKRVGTIPIAPLAAQKINKNGGRSSVATESRTAKKSLLPTVTRRSLPVPRKVNREDMSNRKGNARSFDTAEKISRIPTKAETVRKVAPQLSSARSHLWKTRASDGHVHINLGARVKTNALLASSRKSIKPLVKTTHKSSNAPRTSKSKSKSAASTSSQDEEGVALSLPENNLPAVSNDANEGQLRSVADSNPRTKSFEITGRKKSTRRKSYTTLLLERSKLLKENGEITEQDNLPNIDDECNQLEVSEYIDEIYLYYWITEAQTSTQENYSSIQTDITPHMRGILINWLIEVHLKFELMPETLYLTVSLLDQYLSLVTIKKNELQLVGLTALLLASKYEDFWHPSVKELISISVESYTREQILAMEKLILRKLKFRLNGPTPYVFMVRFLKAAQSDKKLEHLAFFLIELCLVEYEALAFKSSLLCASAIYVARCTLQISPPWTPLLQKHARYEVSQLRNCAEMILKFHKSARTGKLMVAYEKYSRPELSGVAALKPLDSLPL</sequence>
<dbReference type="Gene3D" id="1.10.472.10">
    <property type="entry name" value="Cyclin-like"/>
    <property type="match status" value="2"/>
</dbReference>
<accession>A0AAE1NA92</accession>
<evidence type="ECO:0000256" key="8">
    <source>
        <dbReference type="SAM" id="MobiDB-lite"/>
    </source>
</evidence>
<evidence type="ECO:0000313" key="12">
    <source>
        <dbReference type="Proteomes" id="UP001293593"/>
    </source>
</evidence>
<organism evidence="11 12">
    <name type="scientific">Acacia crassicarpa</name>
    <name type="common">northern wattle</name>
    <dbReference type="NCBI Taxonomy" id="499986"/>
    <lineage>
        <taxon>Eukaryota</taxon>
        <taxon>Viridiplantae</taxon>
        <taxon>Streptophyta</taxon>
        <taxon>Embryophyta</taxon>
        <taxon>Tracheophyta</taxon>
        <taxon>Spermatophyta</taxon>
        <taxon>Magnoliopsida</taxon>
        <taxon>eudicotyledons</taxon>
        <taxon>Gunneridae</taxon>
        <taxon>Pentapetalae</taxon>
        <taxon>rosids</taxon>
        <taxon>fabids</taxon>
        <taxon>Fabales</taxon>
        <taxon>Fabaceae</taxon>
        <taxon>Caesalpinioideae</taxon>
        <taxon>mimosoid clade</taxon>
        <taxon>Acacieae</taxon>
        <taxon>Acacia</taxon>
    </lineage>
</organism>
<dbReference type="InterPro" id="IPR006671">
    <property type="entry name" value="Cyclin_N"/>
</dbReference>
<name>A0AAE1NA92_9FABA</name>
<gene>
    <name evidence="11" type="ORF">QN277_002326</name>
</gene>
<dbReference type="InterPro" id="IPR036915">
    <property type="entry name" value="Cyclin-like_sf"/>
</dbReference>
<dbReference type="InterPro" id="IPR013763">
    <property type="entry name" value="Cyclin-like_dom"/>
</dbReference>
<evidence type="ECO:0000256" key="4">
    <source>
        <dbReference type="ARBA" id="ARBA00023127"/>
    </source>
</evidence>
<evidence type="ECO:0000256" key="6">
    <source>
        <dbReference type="ARBA" id="ARBA00032263"/>
    </source>
</evidence>
<dbReference type="InterPro" id="IPR004367">
    <property type="entry name" value="Cyclin_C-dom"/>
</dbReference>
<evidence type="ECO:0000256" key="1">
    <source>
        <dbReference type="ARBA" id="ARBA00006955"/>
    </source>
</evidence>